<dbReference type="Proteomes" id="UP000247485">
    <property type="component" value="Unassembled WGS sequence"/>
</dbReference>
<dbReference type="RefSeq" id="WP_110275670.1">
    <property type="nucleotide sequence ID" value="NZ_QJJG01000014.1"/>
</dbReference>
<dbReference type="EMBL" id="QJJG01000014">
    <property type="protein sequence ID" value="PXW42116.1"/>
    <property type="molecule type" value="Genomic_DNA"/>
</dbReference>
<dbReference type="CDD" id="cd00801">
    <property type="entry name" value="INT_P4_C"/>
    <property type="match status" value="1"/>
</dbReference>
<dbReference type="InterPro" id="IPR002104">
    <property type="entry name" value="Integrase_catalytic"/>
</dbReference>
<evidence type="ECO:0000313" key="6">
    <source>
        <dbReference type="EMBL" id="PXW42116.1"/>
    </source>
</evidence>
<dbReference type="GO" id="GO:0015074">
    <property type="term" value="P:DNA integration"/>
    <property type="evidence" value="ECO:0007669"/>
    <property type="project" value="UniProtKB-KW"/>
</dbReference>
<dbReference type="Pfam" id="PF22022">
    <property type="entry name" value="Phage_int_M"/>
    <property type="match status" value="1"/>
</dbReference>
<dbReference type="Gene3D" id="1.10.443.10">
    <property type="entry name" value="Intergrase catalytic core"/>
    <property type="match status" value="1"/>
</dbReference>
<dbReference type="InterPro" id="IPR038488">
    <property type="entry name" value="Integrase_DNA-bd_sf"/>
</dbReference>
<protein>
    <submittedName>
        <fullName evidence="6">Site-specific recombinase XerD</fullName>
    </submittedName>
</protein>
<evidence type="ECO:0000256" key="1">
    <source>
        <dbReference type="ARBA" id="ARBA00008857"/>
    </source>
</evidence>
<keyword evidence="4" id="KW-0233">DNA recombination</keyword>
<feature type="domain" description="Tyr recombinase" evidence="5">
    <location>
        <begin position="201"/>
        <end position="382"/>
    </location>
</feature>
<evidence type="ECO:0000259" key="5">
    <source>
        <dbReference type="PROSITE" id="PS51898"/>
    </source>
</evidence>
<comment type="caution">
    <text evidence="6">The sequence shown here is derived from an EMBL/GenBank/DDBJ whole genome shotgun (WGS) entry which is preliminary data.</text>
</comment>
<dbReference type="InterPro" id="IPR010998">
    <property type="entry name" value="Integrase_recombinase_N"/>
</dbReference>
<dbReference type="SUPFAM" id="SSF56349">
    <property type="entry name" value="DNA breaking-rejoining enzymes"/>
    <property type="match status" value="1"/>
</dbReference>
<dbReference type="GO" id="GO:0003677">
    <property type="term" value="F:DNA binding"/>
    <property type="evidence" value="ECO:0007669"/>
    <property type="project" value="UniProtKB-KW"/>
</dbReference>
<accession>A0A318FHE1</accession>
<evidence type="ECO:0000256" key="4">
    <source>
        <dbReference type="ARBA" id="ARBA00023172"/>
    </source>
</evidence>
<name>A0A318FHE1_KLEOX</name>
<dbReference type="PANTHER" id="PTHR30629:SF2">
    <property type="entry name" value="PROPHAGE INTEGRASE INTS-RELATED"/>
    <property type="match status" value="1"/>
</dbReference>
<dbReference type="Pfam" id="PF00589">
    <property type="entry name" value="Phage_integrase"/>
    <property type="match status" value="1"/>
</dbReference>
<sequence>MLTDAKLRKMNGKPIPKRIELSDANGLSVRITPNGVIVFQYRYKIDGRPRRMTIGQYDLVSLKEARDQVAEFRKLVAVGKDPITARDMAVEANIKAATVEDCIKAWLSSASASRLVKRDQWERALYRHVVPYVGSMLVDEMAISHWQPVFKRMRDNDAETYAGEVLSRMKTIFSYCIRIELIKRNPVSDLRVIDVGKPAKKGKRNLSDKEIGAFWHAVEASTITHQNKLLLKLLLLTGCRGVELRLAKKADFDLDERVWRVPDEHSKTREPFERGLSLKAVEILREAFSLYENFSQVFPPAAKKEDRPMAASVILNLAIQLREDMTIDHWSIHDLRRTAKTKMAELGVMPHVSEKVLGHKLSGVLAIYDQHSYLREQQEALDLLAAHIQSCVDSTSP</sequence>
<evidence type="ECO:0000313" key="7">
    <source>
        <dbReference type="Proteomes" id="UP000247485"/>
    </source>
</evidence>
<dbReference type="InterPro" id="IPR025166">
    <property type="entry name" value="Integrase_DNA_bind_dom"/>
</dbReference>
<dbReference type="InterPro" id="IPR050808">
    <property type="entry name" value="Phage_Integrase"/>
</dbReference>
<reference evidence="6 7" key="1">
    <citation type="submission" date="2018-05" db="EMBL/GenBank/DDBJ databases">
        <title>Freshwater and sediment microbial communities from various areas in North America, analyzing microbe dynamics in response to fracking.</title>
        <authorList>
            <person name="Lamendella R."/>
        </authorList>
    </citation>
    <scope>NUCLEOTIDE SEQUENCE [LARGE SCALE GENOMIC DNA]</scope>
    <source>
        <strain evidence="6 7">67</strain>
    </source>
</reference>
<evidence type="ECO:0000256" key="3">
    <source>
        <dbReference type="ARBA" id="ARBA00023125"/>
    </source>
</evidence>
<dbReference type="GO" id="GO:0006310">
    <property type="term" value="P:DNA recombination"/>
    <property type="evidence" value="ECO:0007669"/>
    <property type="project" value="UniProtKB-KW"/>
</dbReference>
<dbReference type="Gene3D" id="3.30.160.390">
    <property type="entry name" value="Integrase, DNA-binding domain"/>
    <property type="match status" value="1"/>
</dbReference>
<organism evidence="6 7">
    <name type="scientific">Klebsiella oxytoca</name>
    <dbReference type="NCBI Taxonomy" id="571"/>
    <lineage>
        <taxon>Bacteria</taxon>
        <taxon>Pseudomonadati</taxon>
        <taxon>Pseudomonadota</taxon>
        <taxon>Gammaproteobacteria</taxon>
        <taxon>Enterobacterales</taxon>
        <taxon>Enterobacteriaceae</taxon>
        <taxon>Klebsiella/Raoultella group</taxon>
        <taxon>Klebsiella</taxon>
    </lineage>
</organism>
<keyword evidence="2" id="KW-0229">DNA integration</keyword>
<proteinExistence type="inferred from homology"/>
<dbReference type="InterPro" id="IPR011010">
    <property type="entry name" value="DNA_brk_join_enz"/>
</dbReference>
<gene>
    <name evidence="6" type="ORF">DET57_114108</name>
</gene>
<dbReference type="PROSITE" id="PS51898">
    <property type="entry name" value="TYR_RECOMBINASE"/>
    <property type="match status" value="1"/>
</dbReference>
<keyword evidence="3" id="KW-0238">DNA-binding</keyword>
<dbReference type="AlphaFoldDB" id="A0A318FHE1"/>
<comment type="similarity">
    <text evidence="1">Belongs to the 'phage' integrase family.</text>
</comment>
<evidence type="ECO:0000256" key="2">
    <source>
        <dbReference type="ARBA" id="ARBA00022908"/>
    </source>
</evidence>
<dbReference type="Gene3D" id="1.10.150.130">
    <property type="match status" value="1"/>
</dbReference>
<dbReference type="Pfam" id="PF13356">
    <property type="entry name" value="Arm-DNA-bind_3"/>
    <property type="match status" value="1"/>
</dbReference>
<dbReference type="PANTHER" id="PTHR30629">
    <property type="entry name" value="PROPHAGE INTEGRASE"/>
    <property type="match status" value="1"/>
</dbReference>
<dbReference type="InterPro" id="IPR053876">
    <property type="entry name" value="Phage_int_M"/>
</dbReference>
<dbReference type="InterPro" id="IPR013762">
    <property type="entry name" value="Integrase-like_cat_sf"/>
</dbReference>